<protein>
    <submittedName>
        <fullName evidence="3">GT4 family glycosyltransferase PelF</fullName>
    </submittedName>
</protein>
<accession>A0ABT6H8F3</accession>
<sequence length="470" mass="54583">MRVAIVAEGSYPFIRGGVASWIHMLISSKPDIQFEIISIMPKDFKAEYKYSLLENVQNVRVYQLGKVSELQSESQLSTQEMNSVSNWLSFKQTDEEALRILADYRRLGSVSTFLQSRPFWNIVQRTYQEEAQSSSFIDYFWMYRSMCESIVSLLQQDFPEVDLVHAVSTGYAGVVGAYIKEQQNIPFILTEHGIYTREREEEILRATWIPNVYKERWIQYFYHLSKQAYHSADQIITLFGRNSEYQKELGAPDDKLRIIPNGIDYDGLKHIKCEGVTNKLRIGAIVRLVPIKDIKTMLYAARMLADEGIDFELRIMGPMDEDWDYAQECLELKDRLMLQDYVIFTGQTHVKKHLPTLDLLWLTSISEGQPLAILEGLGAGIPFIATDVGSCFELLLAEDGFGQAGFIVPPVNPKVLADKSLWVYHNRDEARRFGENGRRRVEAKYQWRDVIKEYTTIYEMEVKRYRRHRI</sequence>
<keyword evidence="4" id="KW-1185">Reference proteome</keyword>
<dbReference type="EMBL" id="JARULN010000032">
    <property type="protein sequence ID" value="MDG5755544.1"/>
    <property type="molecule type" value="Genomic_DNA"/>
</dbReference>
<dbReference type="InterPro" id="IPR047691">
    <property type="entry name" value="PelF-like"/>
</dbReference>
<gene>
    <name evidence="3" type="primary">pelF</name>
    <name evidence="3" type="ORF">P6P90_16735</name>
</gene>
<dbReference type="SUPFAM" id="SSF53756">
    <property type="entry name" value="UDP-Glycosyltransferase/glycogen phosphorylase"/>
    <property type="match status" value="1"/>
</dbReference>
<reference evidence="3 4" key="1">
    <citation type="submission" date="2023-04" db="EMBL/GenBank/DDBJ databases">
        <title>Ectobacillus antri isolated from activated sludge.</title>
        <authorList>
            <person name="Yan P."/>
            <person name="Liu X."/>
        </authorList>
    </citation>
    <scope>NUCLEOTIDE SEQUENCE [LARGE SCALE GENOMIC DNA]</scope>
    <source>
        <strain evidence="3 4">C18H</strain>
    </source>
</reference>
<proteinExistence type="predicted"/>
<dbReference type="PANTHER" id="PTHR12526">
    <property type="entry name" value="GLYCOSYLTRANSFERASE"/>
    <property type="match status" value="1"/>
</dbReference>
<dbReference type="InterPro" id="IPR022622">
    <property type="entry name" value="DUF3492"/>
</dbReference>
<organism evidence="3 4">
    <name type="scientific">Ectobacillus antri</name>
    <dbReference type="NCBI Taxonomy" id="2486280"/>
    <lineage>
        <taxon>Bacteria</taxon>
        <taxon>Bacillati</taxon>
        <taxon>Bacillota</taxon>
        <taxon>Bacilli</taxon>
        <taxon>Bacillales</taxon>
        <taxon>Bacillaceae</taxon>
        <taxon>Ectobacillus</taxon>
    </lineage>
</organism>
<name>A0ABT6H8F3_9BACI</name>
<evidence type="ECO:0000259" key="2">
    <source>
        <dbReference type="Pfam" id="PF11997"/>
    </source>
</evidence>
<dbReference type="NCBIfam" id="NF038011">
    <property type="entry name" value="PelF"/>
    <property type="match status" value="1"/>
</dbReference>
<evidence type="ECO:0000259" key="1">
    <source>
        <dbReference type="Pfam" id="PF00534"/>
    </source>
</evidence>
<dbReference type="Gene3D" id="3.40.50.2000">
    <property type="entry name" value="Glycogen Phosphorylase B"/>
    <property type="match status" value="2"/>
</dbReference>
<feature type="domain" description="DUF3492" evidence="2">
    <location>
        <begin position="1"/>
        <end position="253"/>
    </location>
</feature>
<dbReference type="PANTHER" id="PTHR12526:SF608">
    <property type="entry name" value="PELF"/>
    <property type="match status" value="1"/>
</dbReference>
<evidence type="ECO:0000313" key="4">
    <source>
        <dbReference type="Proteomes" id="UP001218246"/>
    </source>
</evidence>
<comment type="caution">
    <text evidence="3">The sequence shown here is derived from an EMBL/GenBank/DDBJ whole genome shotgun (WGS) entry which is preliminary data.</text>
</comment>
<evidence type="ECO:0000313" key="3">
    <source>
        <dbReference type="EMBL" id="MDG5755544.1"/>
    </source>
</evidence>
<feature type="domain" description="Glycosyl transferase family 1" evidence="1">
    <location>
        <begin position="279"/>
        <end position="440"/>
    </location>
</feature>
<dbReference type="RefSeq" id="WP_124565300.1">
    <property type="nucleotide sequence ID" value="NZ_JARRRY010000024.1"/>
</dbReference>
<dbReference type="Pfam" id="PF00534">
    <property type="entry name" value="Glycos_transf_1"/>
    <property type="match status" value="1"/>
</dbReference>
<dbReference type="Proteomes" id="UP001218246">
    <property type="component" value="Unassembled WGS sequence"/>
</dbReference>
<dbReference type="InterPro" id="IPR001296">
    <property type="entry name" value="Glyco_trans_1"/>
</dbReference>
<dbReference type="Pfam" id="PF11997">
    <property type="entry name" value="DUF3492"/>
    <property type="match status" value="1"/>
</dbReference>